<proteinExistence type="predicted"/>
<evidence type="ECO:0000313" key="1">
    <source>
        <dbReference type="EMBL" id="KXK09639.1"/>
    </source>
</evidence>
<comment type="caution">
    <text evidence="1">The sequence shown here is derived from an EMBL/GenBank/DDBJ whole genome shotgun (WGS) entry which is preliminary data.</text>
</comment>
<dbReference type="STRING" id="1617427.UZ20_WS6002000443"/>
<dbReference type="Proteomes" id="UP000070449">
    <property type="component" value="Unassembled WGS sequence"/>
</dbReference>
<dbReference type="EMBL" id="JYPD01000014">
    <property type="protein sequence ID" value="KXK09639.1"/>
    <property type="molecule type" value="Genomic_DNA"/>
</dbReference>
<name>A0A136KJQ4_9BACT</name>
<organism evidence="1 2">
    <name type="scientific">candidate division WS6 bacterium OLB21</name>
    <dbReference type="NCBI Taxonomy" id="1617427"/>
    <lineage>
        <taxon>Bacteria</taxon>
        <taxon>Candidatus Dojkabacteria</taxon>
    </lineage>
</organism>
<dbReference type="AlphaFoldDB" id="A0A136KJQ4"/>
<protein>
    <submittedName>
        <fullName evidence="1">Uncharacterized protein</fullName>
    </submittedName>
</protein>
<gene>
    <name evidence="1" type="ORF">UZ20_WS6002000443</name>
</gene>
<evidence type="ECO:0000313" key="2">
    <source>
        <dbReference type="Proteomes" id="UP000070449"/>
    </source>
</evidence>
<reference evidence="1 2" key="1">
    <citation type="submission" date="2015-02" db="EMBL/GenBank/DDBJ databases">
        <title>Improved understanding of the partial-nitritation anammox process through 23 genomes representing the majority of the microbial community.</title>
        <authorList>
            <person name="Speth D.R."/>
            <person name="In T Zandt M."/>
            <person name="Guerrero Cruz S."/>
            <person name="Jetten M.S."/>
            <person name="Dutilh B.E."/>
        </authorList>
    </citation>
    <scope>NUCLEOTIDE SEQUENCE [LARGE SCALE GENOMIC DNA]</scope>
    <source>
        <strain evidence="1">OLB21</strain>
    </source>
</reference>
<sequence length="55" mass="6333">MNHTNSQKDWYLNMPDMQTIKSQLANRDSATKVIDKVKNANWIIDSIVSKNKKVA</sequence>
<accession>A0A136KJQ4</accession>